<feature type="transmembrane region" description="Helical" evidence="1">
    <location>
        <begin position="162"/>
        <end position="182"/>
    </location>
</feature>
<reference evidence="2 3" key="1">
    <citation type="submission" date="2020-07" db="EMBL/GenBank/DDBJ databases">
        <title>Sequencing the genomes of 1000 actinobacteria strains.</title>
        <authorList>
            <person name="Klenk H.-P."/>
        </authorList>
    </citation>
    <scope>NUCLEOTIDE SEQUENCE [LARGE SCALE GENOMIC DNA]</scope>
    <source>
        <strain evidence="2 3">DSM 23987</strain>
    </source>
</reference>
<keyword evidence="1" id="KW-0812">Transmembrane</keyword>
<dbReference type="Proteomes" id="UP000573599">
    <property type="component" value="Unassembled WGS sequence"/>
</dbReference>
<evidence type="ECO:0000313" key="2">
    <source>
        <dbReference type="EMBL" id="NYG07897.1"/>
    </source>
</evidence>
<dbReference type="SUPFAM" id="SSF53649">
    <property type="entry name" value="Alkaline phosphatase-like"/>
    <property type="match status" value="1"/>
</dbReference>
<keyword evidence="1" id="KW-1133">Transmembrane helix</keyword>
<dbReference type="InterPro" id="IPR017850">
    <property type="entry name" value="Alkaline_phosphatase_core_sf"/>
</dbReference>
<gene>
    <name evidence="2" type="ORF">BJ986_002384</name>
</gene>
<dbReference type="RefSeq" id="WP_179422176.1">
    <property type="nucleotide sequence ID" value="NZ_JACCAB010000001.1"/>
</dbReference>
<comment type="caution">
    <text evidence="2">The sequence shown here is derived from an EMBL/GenBank/DDBJ whole genome shotgun (WGS) entry which is preliminary data.</text>
</comment>
<dbReference type="AlphaFoldDB" id="A0A852WF93"/>
<keyword evidence="1" id="KW-0472">Membrane</keyword>
<name>A0A852WF93_9MICO</name>
<evidence type="ECO:0008006" key="4">
    <source>
        <dbReference type="Google" id="ProtNLM"/>
    </source>
</evidence>
<sequence length="559" mass="59415">MSQASRWVRVARRAGVVAAIGTGLVVWAVLVAPEDAVGKPLDWLLRLPLEPVLVVAVVLVLPARWRDAAALLGGAVLAMLTIVKILDLGFTSALSRPFNVVTDWTYLRDASGLVHDSAGGAVGTTAVVGAVLLVLAVLGGVPWSARLGVRHLGPSLDRHRRGWTVALVALTTGWLVAAVAHVQVGPGLPLAATPSVGLVADHVGQVRAAVRDRAVFAQTIAHDPFATTPPGDLVSGLRGKDVLIVFVEAYGEVAVTGTPESAAVSSTLDQGTAQLRAAGYTSRSAWLDSPTFGGISWLAHSTLQAGVWVDSQQRYDQLVGTDRLTLSAAFRRAGWRTVGDSPADRGDWPQGRSFYRYDQLYDATNVGYAGPAFGYAPMPDQYTLKAFADRELSSGSRRPVMAEIDLVTSHLPWAPLPTMVDWSSVGDGRVFGTIEAHARTKAQAWSDSPSLRAAYGQSISYSLESLVSFVRSVHDDNLVLVVLGDHQPATVVSGPGASHRVPITLVAHDPAVTQRVGGWGWQDGLRPGQGAPTWRMDAFRDRFLTAFSAPATTAVRLDH</sequence>
<keyword evidence="3" id="KW-1185">Reference proteome</keyword>
<accession>A0A852WF93</accession>
<evidence type="ECO:0000256" key="1">
    <source>
        <dbReference type="SAM" id="Phobius"/>
    </source>
</evidence>
<protein>
    <recommendedName>
        <fullName evidence="4">Phosphoglycerol transferase MdoB-like AlkP superfamily enzyme</fullName>
    </recommendedName>
</protein>
<feature type="transmembrane region" description="Helical" evidence="1">
    <location>
        <begin position="118"/>
        <end position="141"/>
    </location>
</feature>
<proteinExistence type="predicted"/>
<dbReference type="Gene3D" id="3.40.720.10">
    <property type="entry name" value="Alkaline Phosphatase, subunit A"/>
    <property type="match status" value="1"/>
</dbReference>
<evidence type="ECO:0000313" key="3">
    <source>
        <dbReference type="Proteomes" id="UP000573599"/>
    </source>
</evidence>
<feature type="transmembrane region" description="Helical" evidence="1">
    <location>
        <begin position="43"/>
        <end position="61"/>
    </location>
</feature>
<feature type="transmembrane region" description="Helical" evidence="1">
    <location>
        <begin position="68"/>
        <end position="86"/>
    </location>
</feature>
<dbReference type="EMBL" id="JACCAB010000001">
    <property type="protein sequence ID" value="NYG07897.1"/>
    <property type="molecule type" value="Genomic_DNA"/>
</dbReference>
<organism evidence="2 3">
    <name type="scientific">Pedococcus badiiscoriae</name>
    <dbReference type="NCBI Taxonomy" id="642776"/>
    <lineage>
        <taxon>Bacteria</taxon>
        <taxon>Bacillati</taxon>
        <taxon>Actinomycetota</taxon>
        <taxon>Actinomycetes</taxon>
        <taxon>Micrococcales</taxon>
        <taxon>Intrasporangiaceae</taxon>
        <taxon>Pedococcus</taxon>
    </lineage>
</organism>
<feature type="transmembrane region" description="Helical" evidence="1">
    <location>
        <begin position="12"/>
        <end position="31"/>
    </location>
</feature>